<dbReference type="KEGG" id="mpof:MPOR_35460"/>
<sequence>MTVPILVTGAFGQVGRRCVANLLARGHTVVASDLRTEAALSVVRTLADQHTPGTLLPAYADLLDPAAIGSLVARHQPRAIVHLAAMLSPVSYRNPELARRINVGGTRTLVRAAQGLAAPPLFVYASSAGVYGSRNPYRHPERLSAQTAVDPVDQYGEDKMLAERIIVNSGLSHAILRLGGVISPDGAGALNRDYLLLMRATPGDNRLHTVDARDAALAFANAAERPDSVDGKVLLIGGDDSHLNLHRDVEDDMLQAIGLGRLGPQASLPGDPDDDRGWSFTGWLDTTESQALLDYQHHSWAHTVDWVASAQPRAVRVIAGALGPLARPVVRTALTLQRRAEHRGPYADPWTLISAKLGPGVLASNVDPAPT</sequence>
<name>A0A6N4VEK3_9MYCO</name>
<evidence type="ECO:0000256" key="2">
    <source>
        <dbReference type="ARBA" id="ARBA00023002"/>
    </source>
</evidence>
<dbReference type="AlphaFoldDB" id="A0A6N4VEK3"/>
<dbReference type="PANTHER" id="PTHR43103">
    <property type="entry name" value="NUCLEOSIDE-DIPHOSPHATE-SUGAR EPIMERASE"/>
    <property type="match status" value="1"/>
</dbReference>
<dbReference type="Proteomes" id="UP000466785">
    <property type="component" value="Chromosome"/>
</dbReference>
<keyword evidence="6" id="KW-1185">Reference proteome</keyword>
<dbReference type="Pfam" id="PF01370">
    <property type="entry name" value="Epimerase"/>
    <property type="match status" value="1"/>
</dbReference>
<dbReference type="GO" id="GO:0016491">
    <property type="term" value="F:oxidoreductase activity"/>
    <property type="evidence" value="ECO:0007669"/>
    <property type="project" value="UniProtKB-KW"/>
</dbReference>
<dbReference type="EMBL" id="AP022570">
    <property type="protein sequence ID" value="BBX52520.1"/>
    <property type="molecule type" value="Genomic_DNA"/>
</dbReference>
<proteinExistence type="inferred from homology"/>
<evidence type="ECO:0000259" key="4">
    <source>
        <dbReference type="Pfam" id="PF01370"/>
    </source>
</evidence>
<dbReference type="Gene3D" id="3.40.50.720">
    <property type="entry name" value="NAD(P)-binding Rossmann-like Domain"/>
    <property type="match status" value="1"/>
</dbReference>
<evidence type="ECO:0000313" key="5">
    <source>
        <dbReference type="EMBL" id="BBX52520.1"/>
    </source>
</evidence>
<evidence type="ECO:0000313" key="6">
    <source>
        <dbReference type="Proteomes" id="UP000466785"/>
    </source>
</evidence>
<organism evidence="5 6">
    <name type="scientific">Mycolicibacterium poriferae</name>
    <dbReference type="NCBI Taxonomy" id="39694"/>
    <lineage>
        <taxon>Bacteria</taxon>
        <taxon>Bacillati</taxon>
        <taxon>Actinomycetota</taxon>
        <taxon>Actinomycetes</taxon>
        <taxon>Mycobacteriales</taxon>
        <taxon>Mycobacteriaceae</taxon>
        <taxon>Mycolicibacterium</taxon>
    </lineage>
</organism>
<evidence type="ECO:0000256" key="1">
    <source>
        <dbReference type="ARBA" id="ARBA00007637"/>
    </source>
</evidence>
<gene>
    <name evidence="5" type="ORF">MPOR_35460</name>
</gene>
<evidence type="ECO:0000256" key="3">
    <source>
        <dbReference type="ARBA" id="ARBA00023027"/>
    </source>
</evidence>
<reference evidence="5 6" key="1">
    <citation type="journal article" date="2019" name="Emerg. Microbes Infect.">
        <title>Comprehensive subspecies identification of 175 nontuberculous mycobacteria species based on 7547 genomic profiles.</title>
        <authorList>
            <person name="Matsumoto Y."/>
            <person name="Kinjo T."/>
            <person name="Motooka D."/>
            <person name="Nabeya D."/>
            <person name="Jung N."/>
            <person name="Uechi K."/>
            <person name="Horii T."/>
            <person name="Iida T."/>
            <person name="Fujita J."/>
            <person name="Nakamura S."/>
        </authorList>
    </citation>
    <scope>NUCLEOTIDE SEQUENCE [LARGE SCALE GENOMIC DNA]</scope>
    <source>
        <strain evidence="5 6">JCM 12603</strain>
    </source>
</reference>
<dbReference type="SUPFAM" id="SSF51735">
    <property type="entry name" value="NAD(P)-binding Rossmann-fold domains"/>
    <property type="match status" value="1"/>
</dbReference>
<keyword evidence="3" id="KW-0520">NAD</keyword>
<keyword evidence="2" id="KW-0560">Oxidoreductase</keyword>
<protein>
    <submittedName>
        <fullName evidence="5">Oxidoreductase</fullName>
    </submittedName>
</protein>
<comment type="similarity">
    <text evidence="1">Belongs to the NAD(P)-dependent epimerase/dehydratase family.</text>
</comment>
<accession>A0A6N4VEK3</accession>
<dbReference type="PANTHER" id="PTHR43103:SF5">
    <property type="entry name" value="4-EPIMERASE, PUTATIVE (AFU_ORTHOLOGUE AFUA_7G00360)-RELATED"/>
    <property type="match status" value="1"/>
</dbReference>
<dbReference type="InterPro" id="IPR001509">
    <property type="entry name" value="Epimerase_deHydtase"/>
</dbReference>
<feature type="domain" description="NAD-dependent epimerase/dehydratase" evidence="4">
    <location>
        <begin position="5"/>
        <end position="237"/>
    </location>
</feature>
<dbReference type="InterPro" id="IPR036291">
    <property type="entry name" value="NAD(P)-bd_dom_sf"/>
</dbReference>